<accession>A0ABS1BHZ6</accession>
<organism evidence="2 3">
    <name type="scientific">Pedobacter segetis</name>
    <dbReference type="NCBI Taxonomy" id="2793069"/>
    <lineage>
        <taxon>Bacteria</taxon>
        <taxon>Pseudomonadati</taxon>
        <taxon>Bacteroidota</taxon>
        <taxon>Sphingobacteriia</taxon>
        <taxon>Sphingobacteriales</taxon>
        <taxon>Sphingobacteriaceae</taxon>
        <taxon>Pedobacter</taxon>
    </lineage>
</organism>
<dbReference type="RefSeq" id="WP_200585212.1">
    <property type="nucleotide sequence ID" value="NZ_JAEHFY010000006.1"/>
</dbReference>
<reference evidence="2 3" key="1">
    <citation type="submission" date="2020-12" db="EMBL/GenBank/DDBJ databases">
        <title>Bacterial novel species Pedobacter sp. SD-b isolated from soil.</title>
        <authorList>
            <person name="Jung H.-Y."/>
        </authorList>
    </citation>
    <scope>NUCLEOTIDE SEQUENCE [LARGE SCALE GENOMIC DNA]</scope>
    <source>
        <strain evidence="2 3">SD-b</strain>
    </source>
</reference>
<protein>
    <submittedName>
        <fullName evidence="2">Uncharacterized protein</fullName>
    </submittedName>
</protein>
<evidence type="ECO:0000256" key="1">
    <source>
        <dbReference type="SAM" id="MobiDB-lite"/>
    </source>
</evidence>
<dbReference type="Proteomes" id="UP000660024">
    <property type="component" value="Unassembled WGS sequence"/>
</dbReference>
<feature type="compositionally biased region" description="Basic and acidic residues" evidence="1">
    <location>
        <begin position="24"/>
        <end position="36"/>
    </location>
</feature>
<comment type="caution">
    <text evidence="2">The sequence shown here is derived from an EMBL/GenBank/DDBJ whole genome shotgun (WGS) entry which is preliminary data.</text>
</comment>
<feature type="compositionally biased region" description="Basic and acidic residues" evidence="1">
    <location>
        <begin position="43"/>
        <end position="53"/>
    </location>
</feature>
<sequence>MRWRIDWIYILGTRNKRQEKRAKRQEPRSKNQEPRDKKKRGKKQDDCVMERGD</sequence>
<feature type="region of interest" description="Disordered" evidence="1">
    <location>
        <begin position="14"/>
        <end position="53"/>
    </location>
</feature>
<proteinExistence type="predicted"/>
<feature type="compositionally biased region" description="Basic residues" evidence="1">
    <location>
        <begin position="14"/>
        <end position="23"/>
    </location>
</feature>
<keyword evidence="3" id="KW-1185">Reference proteome</keyword>
<evidence type="ECO:0000313" key="2">
    <source>
        <dbReference type="EMBL" id="MBK0382437.1"/>
    </source>
</evidence>
<name>A0ABS1BHZ6_9SPHI</name>
<evidence type="ECO:0000313" key="3">
    <source>
        <dbReference type="Proteomes" id="UP000660024"/>
    </source>
</evidence>
<dbReference type="EMBL" id="JAEHFY010000006">
    <property type="protein sequence ID" value="MBK0382437.1"/>
    <property type="molecule type" value="Genomic_DNA"/>
</dbReference>
<gene>
    <name evidence="2" type="ORF">I5M32_05630</name>
</gene>